<dbReference type="Pfam" id="PF14608">
    <property type="entry name" value="zf-CCCH_2"/>
    <property type="match status" value="1"/>
</dbReference>
<dbReference type="InterPro" id="IPR036855">
    <property type="entry name" value="Znf_CCCH_sf"/>
</dbReference>
<accession>A0A4P9YBC1</accession>
<reference evidence="8" key="1">
    <citation type="journal article" date="2018" name="Nat. Microbiol.">
        <title>Leveraging single-cell genomics to expand the fungal tree of life.</title>
        <authorList>
            <person name="Ahrendt S.R."/>
            <person name="Quandt C.A."/>
            <person name="Ciobanu D."/>
            <person name="Clum A."/>
            <person name="Salamov A."/>
            <person name="Andreopoulos B."/>
            <person name="Cheng J.F."/>
            <person name="Woyke T."/>
            <person name="Pelin A."/>
            <person name="Henrissat B."/>
            <person name="Reynolds N.K."/>
            <person name="Benny G.L."/>
            <person name="Smith M.E."/>
            <person name="James T.Y."/>
            <person name="Grigoriev I.V."/>
        </authorList>
    </citation>
    <scope>NUCLEOTIDE SEQUENCE [LARGE SCALE GENOMIC DNA]</scope>
    <source>
        <strain evidence="8">CSF55</strain>
    </source>
</reference>
<gene>
    <name evidence="7" type="ORF">ROZALSC1DRAFT_1698</name>
</gene>
<dbReference type="GO" id="GO:0000209">
    <property type="term" value="P:protein polyubiquitination"/>
    <property type="evidence" value="ECO:0007669"/>
    <property type="project" value="InterPro"/>
</dbReference>
<dbReference type="Pfam" id="PF18044">
    <property type="entry name" value="zf-CCCH_4"/>
    <property type="match status" value="1"/>
</dbReference>
<dbReference type="EMBL" id="ML006548">
    <property type="protein sequence ID" value="RKP16438.1"/>
    <property type="molecule type" value="Genomic_DNA"/>
</dbReference>
<keyword evidence="1 5" id="KW-0479">Metal-binding</keyword>
<dbReference type="InterPro" id="IPR041367">
    <property type="entry name" value="Znf-CCCH_4"/>
</dbReference>
<evidence type="ECO:0000256" key="4">
    <source>
        <dbReference type="ARBA" id="ARBA00022833"/>
    </source>
</evidence>
<evidence type="ECO:0000256" key="1">
    <source>
        <dbReference type="ARBA" id="ARBA00022723"/>
    </source>
</evidence>
<evidence type="ECO:0000256" key="3">
    <source>
        <dbReference type="ARBA" id="ARBA00022771"/>
    </source>
</evidence>
<dbReference type="PANTHER" id="PTHR11224:SF10">
    <property type="entry name" value="IP09428P-RELATED"/>
    <property type="match status" value="1"/>
</dbReference>
<evidence type="ECO:0000313" key="8">
    <source>
        <dbReference type="Proteomes" id="UP000281549"/>
    </source>
</evidence>
<dbReference type="PANTHER" id="PTHR11224">
    <property type="entry name" value="MAKORIN-RELATED"/>
    <property type="match status" value="1"/>
</dbReference>
<protein>
    <recommendedName>
        <fullName evidence="6">C3H1-type domain-containing protein</fullName>
    </recommendedName>
</protein>
<evidence type="ECO:0000256" key="5">
    <source>
        <dbReference type="PROSITE-ProRule" id="PRU00723"/>
    </source>
</evidence>
<feature type="zinc finger region" description="C3H1-type" evidence="5">
    <location>
        <begin position="41"/>
        <end position="60"/>
    </location>
</feature>
<dbReference type="AlphaFoldDB" id="A0A4P9YBC1"/>
<proteinExistence type="predicted"/>
<dbReference type="Gene3D" id="6.10.250.3220">
    <property type="match status" value="1"/>
</dbReference>
<dbReference type="SMART" id="SM00356">
    <property type="entry name" value="ZnF_C3H1"/>
    <property type="match status" value="2"/>
</dbReference>
<feature type="domain" description="C3H1-type" evidence="6">
    <location>
        <begin position="41"/>
        <end position="60"/>
    </location>
</feature>
<dbReference type="PROSITE" id="PS50103">
    <property type="entry name" value="ZF_C3H1"/>
    <property type="match status" value="2"/>
</dbReference>
<name>A0A4P9YBC1_ROZAC</name>
<keyword evidence="2" id="KW-0677">Repeat</keyword>
<evidence type="ECO:0000313" key="7">
    <source>
        <dbReference type="EMBL" id="RKP16438.1"/>
    </source>
</evidence>
<evidence type="ECO:0000256" key="2">
    <source>
        <dbReference type="ARBA" id="ARBA00022737"/>
    </source>
</evidence>
<feature type="zinc finger region" description="C3H1-type" evidence="5">
    <location>
        <begin position="9"/>
        <end position="36"/>
    </location>
</feature>
<dbReference type="GO" id="GO:0061630">
    <property type="term" value="F:ubiquitin protein ligase activity"/>
    <property type="evidence" value="ECO:0007669"/>
    <property type="project" value="InterPro"/>
</dbReference>
<dbReference type="InterPro" id="IPR000571">
    <property type="entry name" value="Znf_CCCH"/>
</dbReference>
<keyword evidence="4 5" id="KW-0862">Zinc</keyword>
<dbReference type="SUPFAM" id="SSF90229">
    <property type="entry name" value="CCCH zinc finger"/>
    <property type="match status" value="2"/>
</dbReference>
<feature type="domain" description="C3H1-type" evidence="6">
    <location>
        <begin position="9"/>
        <end position="36"/>
    </location>
</feature>
<evidence type="ECO:0000259" key="6">
    <source>
        <dbReference type="PROSITE" id="PS50103"/>
    </source>
</evidence>
<feature type="non-terminal residue" evidence="7">
    <location>
        <position position="60"/>
    </location>
</feature>
<keyword evidence="3 5" id="KW-0863">Zinc-finger</keyword>
<dbReference type="InterPro" id="IPR045072">
    <property type="entry name" value="MKRN-like"/>
</dbReference>
<sequence length="60" mass="6978">RKKFSKLQQATTMICKHFAKGNCRYGPSCRFSHDLSAQNTVCEYFKKGNCRFGTRCRNSH</sequence>
<feature type="non-terminal residue" evidence="7">
    <location>
        <position position="1"/>
    </location>
</feature>
<dbReference type="Gene3D" id="2.30.30.1190">
    <property type="match status" value="1"/>
</dbReference>
<dbReference type="Proteomes" id="UP000281549">
    <property type="component" value="Unassembled WGS sequence"/>
</dbReference>
<organism evidence="7 8">
    <name type="scientific">Rozella allomycis (strain CSF55)</name>
    <dbReference type="NCBI Taxonomy" id="988480"/>
    <lineage>
        <taxon>Eukaryota</taxon>
        <taxon>Fungi</taxon>
        <taxon>Fungi incertae sedis</taxon>
        <taxon>Cryptomycota</taxon>
        <taxon>Cryptomycota incertae sedis</taxon>
        <taxon>Rozella</taxon>
    </lineage>
</organism>
<dbReference type="GO" id="GO:0008270">
    <property type="term" value="F:zinc ion binding"/>
    <property type="evidence" value="ECO:0007669"/>
    <property type="project" value="UniProtKB-KW"/>
</dbReference>